<proteinExistence type="inferred from homology"/>
<keyword evidence="6" id="KW-1185">Reference proteome</keyword>
<dbReference type="GO" id="GO:0008299">
    <property type="term" value="P:isoprenoid biosynthetic process"/>
    <property type="evidence" value="ECO:0007669"/>
    <property type="project" value="UniProtKB-ARBA"/>
</dbReference>
<comment type="caution">
    <text evidence="5">The sequence shown here is derived from an EMBL/GenBank/DDBJ whole genome shotgun (WGS) entry which is preliminary data.</text>
</comment>
<evidence type="ECO:0000256" key="4">
    <source>
        <dbReference type="RuleBase" id="RU366034"/>
    </source>
</evidence>
<dbReference type="SFLD" id="SFLDS00005">
    <property type="entry name" value="Isoprenoid_Synthase_Type_I"/>
    <property type="match status" value="1"/>
</dbReference>
<dbReference type="PANTHER" id="PTHR35201:SF4">
    <property type="entry name" value="BETA-PINACENE SYNTHASE-RELATED"/>
    <property type="match status" value="1"/>
</dbReference>
<reference evidence="5" key="1">
    <citation type="submission" date="2021-03" db="EMBL/GenBank/DDBJ databases">
        <title>Revisited historic fungal species revealed as producer of novel bioactive compounds through whole genome sequencing and comparative genomics.</title>
        <authorList>
            <person name="Vignolle G.A."/>
            <person name="Hochenegger N."/>
            <person name="Mach R.L."/>
            <person name="Mach-Aigner A.R."/>
            <person name="Javad Rahimi M."/>
            <person name="Salim K.A."/>
            <person name="Chan C.M."/>
            <person name="Lim L.B.L."/>
            <person name="Cai F."/>
            <person name="Druzhinina I.S."/>
            <person name="U'Ren J.M."/>
            <person name="Derntl C."/>
        </authorList>
    </citation>
    <scope>NUCLEOTIDE SEQUENCE</scope>
    <source>
        <strain evidence="5">TUCIM 5799</strain>
    </source>
</reference>
<comment type="similarity">
    <text evidence="2 4">Belongs to the terpene synthase family.</text>
</comment>
<dbReference type="SUPFAM" id="SSF48576">
    <property type="entry name" value="Terpenoid synthases"/>
    <property type="match status" value="1"/>
</dbReference>
<keyword evidence="4" id="KW-0456">Lyase</keyword>
<dbReference type="GO" id="GO:0046872">
    <property type="term" value="F:metal ion binding"/>
    <property type="evidence" value="ECO:0007669"/>
    <property type="project" value="UniProtKB-KW"/>
</dbReference>
<dbReference type="Proteomes" id="UP000829685">
    <property type="component" value="Unassembled WGS sequence"/>
</dbReference>
<evidence type="ECO:0000313" key="6">
    <source>
        <dbReference type="Proteomes" id="UP000829685"/>
    </source>
</evidence>
<dbReference type="PANTHER" id="PTHR35201">
    <property type="entry name" value="TERPENE SYNTHASE"/>
    <property type="match status" value="1"/>
</dbReference>
<dbReference type="InterPro" id="IPR034686">
    <property type="entry name" value="Terpene_cyclase-like_2"/>
</dbReference>
<dbReference type="InterPro" id="IPR008949">
    <property type="entry name" value="Isoprenoid_synthase_dom_sf"/>
</dbReference>
<dbReference type="AlphaFoldDB" id="A0A9P9WC46"/>
<evidence type="ECO:0000256" key="1">
    <source>
        <dbReference type="ARBA" id="ARBA00001946"/>
    </source>
</evidence>
<keyword evidence="3 4" id="KW-0460">Magnesium</keyword>
<keyword evidence="4" id="KW-0479">Metal-binding</keyword>
<evidence type="ECO:0000256" key="2">
    <source>
        <dbReference type="ARBA" id="ARBA00006333"/>
    </source>
</evidence>
<protein>
    <recommendedName>
        <fullName evidence="4">Terpene synthase</fullName>
        <ecNumber evidence="4">4.2.3.-</ecNumber>
    </recommendedName>
</protein>
<accession>A0A9P9WC46</accession>
<organism evidence="5 6">
    <name type="scientific">Neoarthrinium moseri</name>
    <dbReference type="NCBI Taxonomy" id="1658444"/>
    <lineage>
        <taxon>Eukaryota</taxon>
        <taxon>Fungi</taxon>
        <taxon>Dikarya</taxon>
        <taxon>Ascomycota</taxon>
        <taxon>Pezizomycotina</taxon>
        <taxon>Sordariomycetes</taxon>
        <taxon>Xylariomycetidae</taxon>
        <taxon>Amphisphaeriales</taxon>
        <taxon>Apiosporaceae</taxon>
        <taxon>Neoarthrinium</taxon>
    </lineage>
</organism>
<dbReference type="EMBL" id="JAFIMR010000044">
    <property type="protein sequence ID" value="KAI1856450.1"/>
    <property type="molecule type" value="Genomic_DNA"/>
</dbReference>
<dbReference type="GO" id="GO:0010333">
    <property type="term" value="F:terpene synthase activity"/>
    <property type="evidence" value="ECO:0007669"/>
    <property type="project" value="InterPro"/>
</dbReference>
<evidence type="ECO:0000313" key="5">
    <source>
        <dbReference type="EMBL" id="KAI1856450.1"/>
    </source>
</evidence>
<comment type="cofactor">
    <cofactor evidence="1 4">
        <name>Mg(2+)</name>
        <dbReference type="ChEBI" id="CHEBI:18420"/>
    </cofactor>
</comment>
<gene>
    <name evidence="5" type="ORF">JX265_011697</name>
</gene>
<dbReference type="EC" id="4.2.3.-" evidence="4"/>
<name>A0A9P9WC46_9PEZI</name>
<dbReference type="Pfam" id="PF19086">
    <property type="entry name" value="Terpene_syn_C_2"/>
    <property type="match status" value="1"/>
</dbReference>
<dbReference type="SFLD" id="SFLDG01020">
    <property type="entry name" value="Terpene_Cyclase_Like_2"/>
    <property type="match status" value="1"/>
</dbReference>
<sequence>MEACAVIVAPSSAYSDSALGRIDTANNEDAVMSQDEGSRWIKLPEALFSSIMSVDPQFNPQYQASKVLSDDWLQKVMKMDEETATVWRRLDISYMSAICAPHADLETLKLMNDWNGWVFAFDDPFDEGDYTSNHMKATEEVLWTLSILDNVHPIISAEDHPIRHVLQSCWLRFQQRASPALQYRWKQYLTLYCLGVLEQVGFQQKATRPTVDEYMNLRARCVGALPCIGLMEYAEGIDLPRHVVEDVSLQAITRITCDLVTLQNDVFSYRKDLIKGEDSNIIFIFKDQGLTDQEAVERIGEMLYDCYNKWRDAVANVPSWGDEIDEEVKKFIGGCQNLALGNLHWSFYTPRYLGTDGEQVKQTRMIKLP</sequence>
<dbReference type="Gene3D" id="1.10.600.10">
    <property type="entry name" value="Farnesyl Diphosphate Synthase"/>
    <property type="match status" value="1"/>
</dbReference>
<evidence type="ECO:0000256" key="3">
    <source>
        <dbReference type="ARBA" id="ARBA00022842"/>
    </source>
</evidence>